<evidence type="ECO:0000313" key="3">
    <source>
        <dbReference type="EMBL" id="KAF4307799.1"/>
    </source>
</evidence>
<dbReference type="PANTHER" id="PTHR43709:SF2">
    <property type="entry name" value="DUF453 DOMAIN PROTEIN (AFU_ORTHOLOGUE AFUA_6G00360)"/>
    <property type="match status" value="1"/>
</dbReference>
<dbReference type="InterPro" id="IPR032466">
    <property type="entry name" value="Metal_Hydrolase"/>
</dbReference>
<gene>
    <name evidence="3" type="ORF">GTA08_BOTSDO03673</name>
</gene>
<dbReference type="AlphaFoldDB" id="A0A8H4IVA4"/>
<protein>
    <submittedName>
        <fullName evidence="3">DUF453 domain protein</fullName>
    </submittedName>
</protein>
<dbReference type="SUPFAM" id="SSF51556">
    <property type="entry name" value="Metallo-dependent hydrolases"/>
    <property type="match status" value="1"/>
</dbReference>
<dbReference type="GO" id="GO:0016853">
    <property type="term" value="F:isomerase activity"/>
    <property type="evidence" value="ECO:0007669"/>
    <property type="project" value="UniProtKB-KW"/>
</dbReference>
<comment type="caution">
    <text evidence="3">The sequence shown here is derived from an EMBL/GenBank/DDBJ whole genome shotgun (WGS) entry which is preliminary data.</text>
</comment>
<proteinExistence type="inferred from homology"/>
<evidence type="ECO:0000313" key="4">
    <source>
        <dbReference type="Proteomes" id="UP000572817"/>
    </source>
</evidence>
<comment type="similarity">
    <text evidence="1">Belongs to the PrpF family.</text>
</comment>
<dbReference type="Gene3D" id="3.10.310.10">
    <property type="entry name" value="Diaminopimelate Epimerase, Chain A, domain 1"/>
    <property type="match status" value="2"/>
</dbReference>
<dbReference type="PANTHER" id="PTHR43709">
    <property type="entry name" value="ACONITATE ISOMERASE-RELATED"/>
    <property type="match status" value="1"/>
</dbReference>
<evidence type="ECO:0000256" key="2">
    <source>
        <dbReference type="ARBA" id="ARBA00023235"/>
    </source>
</evidence>
<dbReference type="InterPro" id="IPR007400">
    <property type="entry name" value="PrpF-like"/>
</dbReference>
<name>A0A8H4IVA4_9PEZI</name>
<sequence>MNDLGVRGIRINTQASNSSEGVEELRSSISSAAERVKHLKNWKCQLFISGESWDHIRSTIESLPIPVIADHQGGIGGLSEPPNGSTDVLSQPGFASLLALAKSGKVFVKISGLYRSSALTTSGYNDLEATIKAFARELDGLGGGTSSLSKVCVVGPSAHPAADVDYTFGAVGVRDDEVDFSSNCGNMTSAVGPFAVDGGLCAVGDGEAVVRIHNTNTGKIVHTRFAVEGGEAVAEGGFAIDGVAGTGAKVRLSFLDPAGSKTGKLLPTGHVVDIFDGVEATCVDVGNPCVFVQAAELGVDGGMLSHDIEARPTLLKRLDSIRRKAAVAMGISANDDSVPGSIPKIAMVSAPHSHQILSGETLDESNCDLVVRAISVGQPHGAVPITVAMALAAASRVEGSTIQRNTSSSPVDPDGVTIGHNSGKILVAANFAEDGHLVDDTVFRTARRLMEGTIFWK</sequence>
<dbReference type="EMBL" id="WWBZ02000022">
    <property type="protein sequence ID" value="KAF4307799.1"/>
    <property type="molecule type" value="Genomic_DNA"/>
</dbReference>
<dbReference type="SUPFAM" id="SSF54506">
    <property type="entry name" value="Diaminopimelate epimerase-like"/>
    <property type="match status" value="2"/>
</dbReference>
<dbReference type="Proteomes" id="UP000572817">
    <property type="component" value="Unassembled WGS sequence"/>
</dbReference>
<dbReference type="OrthoDB" id="10267539at2759"/>
<keyword evidence="2" id="KW-0413">Isomerase</keyword>
<keyword evidence="4" id="KW-1185">Reference proteome</keyword>
<reference evidence="3" key="1">
    <citation type="submission" date="2020-04" db="EMBL/GenBank/DDBJ databases">
        <title>Genome Assembly and Annotation of Botryosphaeria dothidea sdau 11-99, a Latent Pathogen of Apple Fruit Ring Rot in China.</title>
        <authorList>
            <person name="Yu C."/>
            <person name="Diao Y."/>
            <person name="Lu Q."/>
            <person name="Zhao J."/>
            <person name="Cui S."/>
            <person name="Peng C."/>
            <person name="He B."/>
            <person name="Liu H."/>
        </authorList>
    </citation>
    <scope>NUCLEOTIDE SEQUENCE [LARGE SCALE GENOMIC DNA]</scope>
    <source>
        <strain evidence="3">Sdau11-99</strain>
    </source>
</reference>
<organism evidence="3 4">
    <name type="scientific">Botryosphaeria dothidea</name>
    <dbReference type="NCBI Taxonomy" id="55169"/>
    <lineage>
        <taxon>Eukaryota</taxon>
        <taxon>Fungi</taxon>
        <taxon>Dikarya</taxon>
        <taxon>Ascomycota</taxon>
        <taxon>Pezizomycotina</taxon>
        <taxon>Dothideomycetes</taxon>
        <taxon>Dothideomycetes incertae sedis</taxon>
        <taxon>Botryosphaeriales</taxon>
        <taxon>Botryosphaeriaceae</taxon>
        <taxon>Botryosphaeria</taxon>
    </lineage>
</organism>
<evidence type="ECO:0000256" key="1">
    <source>
        <dbReference type="ARBA" id="ARBA00007673"/>
    </source>
</evidence>
<dbReference type="Pfam" id="PF04303">
    <property type="entry name" value="PrpF"/>
    <property type="match status" value="1"/>
</dbReference>
<accession>A0A8H4IVA4</accession>